<reference evidence="2 3" key="1">
    <citation type="journal article" date="2018" name="Nat. Ecol. Evol.">
        <title>Genomic signatures of mitonuclear coevolution across populations of Tigriopus californicus.</title>
        <authorList>
            <person name="Barreto F.S."/>
            <person name="Watson E.T."/>
            <person name="Lima T.G."/>
            <person name="Willett C.S."/>
            <person name="Edmands S."/>
            <person name="Li W."/>
            <person name="Burton R.S."/>
        </authorList>
    </citation>
    <scope>NUCLEOTIDE SEQUENCE [LARGE SCALE GENOMIC DNA]</scope>
    <source>
        <strain evidence="2 3">San Diego</strain>
    </source>
</reference>
<keyword evidence="1" id="KW-1133">Transmembrane helix</keyword>
<keyword evidence="1" id="KW-0472">Membrane</keyword>
<keyword evidence="1" id="KW-0812">Transmembrane</keyword>
<feature type="transmembrane region" description="Helical" evidence="1">
    <location>
        <begin position="6"/>
        <end position="32"/>
    </location>
</feature>
<evidence type="ECO:0000313" key="3">
    <source>
        <dbReference type="Proteomes" id="UP000318571"/>
    </source>
</evidence>
<sequence>MDLQVAVFLLIFLSISSLATIGICFVEIRSCWRNYRRRRHRKRHDLATILMDGSTNIQAVRQMEEIIAAVDESTALEYMIPTDDGSGSNGYNIEDEILGNSRRHNIYGEYPLQDVAPL</sequence>
<dbReference type="AlphaFoldDB" id="A0A553PKX3"/>
<gene>
    <name evidence="2" type="ORF">TCAL_14420</name>
</gene>
<protein>
    <submittedName>
        <fullName evidence="2">Uncharacterized protein</fullName>
    </submittedName>
</protein>
<accession>A0A553PKX3</accession>
<comment type="caution">
    <text evidence="2">The sequence shown here is derived from an EMBL/GenBank/DDBJ whole genome shotgun (WGS) entry which is preliminary data.</text>
</comment>
<proteinExistence type="predicted"/>
<organism evidence="2 3">
    <name type="scientific">Tigriopus californicus</name>
    <name type="common">Marine copepod</name>
    <dbReference type="NCBI Taxonomy" id="6832"/>
    <lineage>
        <taxon>Eukaryota</taxon>
        <taxon>Metazoa</taxon>
        <taxon>Ecdysozoa</taxon>
        <taxon>Arthropoda</taxon>
        <taxon>Crustacea</taxon>
        <taxon>Multicrustacea</taxon>
        <taxon>Hexanauplia</taxon>
        <taxon>Copepoda</taxon>
        <taxon>Harpacticoida</taxon>
        <taxon>Harpacticidae</taxon>
        <taxon>Tigriopus</taxon>
    </lineage>
</organism>
<evidence type="ECO:0000313" key="2">
    <source>
        <dbReference type="EMBL" id="TRY78334.1"/>
    </source>
</evidence>
<name>A0A553PKX3_TIGCA</name>
<keyword evidence="3" id="KW-1185">Reference proteome</keyword>
<dbReference type="Proteomes" id="UP000318571">
    <property type="component" value="Chromosome 11"/>
</dbReference>
<evidence type="ECO:0000256" key="1">
    <source>
        <dbReference type="SAM" id="Phobius"/>
    </source>
</evidence>
<dbReference type="EMBL" id="VCGU01000003">
    <property type="protein sequence ID" value="TRY78334.1"/>
    <property type="molecule type" value="Genomic_DNA"/>
</dbReference>